<dbReference type="Gene3D" id="1.25.40.20">
    <property type="entry name" value="Ankyrin repeat-containing domain"/>
    <property type="match status" value="2"/>
</dbReference>
<dbReference type="SMART" id="SM00248">
    <property type="entry name" value="ANK"/>
    <property type="match status" value="12"/>
</dbReference>
<dbReference type="SUPFAM" id="SSF53474">
    <property type="entry name" value="alpha/beta-Hydrolases"/>
    <property type="match status" value="1"/>
</dbReference>
<protein>
    <recommendedName>
        <fullName evidence="5">Nephrocystin 3-like N-terminal domain-containing protein</fullName>
    </recommendedName>
</protein>
<dbReference type="Pfam" id="PF00023">
    <property type="entry name" value="Ank"/>
    <property type="match status" value="1"/>
</dbReference>
<name>A0AA39GC12_SARSR</name>
<dbReference type="EMBL" id="JAPDFR010000008">
    <property type="protein sequence ID" value="KAK0384535.1"/>
    <property type="molecule type" value="Genomic_DNA"/>
</dbReference>
<dbReference type="SUPFAM" id="SSF48403">
    <property type="entry name" value="Ankyrin repeat"/>
    <property type="match status" value="2"/>
</dbReference>
<dbReference type="PROSITE" id="PS50297">
    <property type="entry name" value="ANK_REP_REGION"/>
    <property type="match status" value="5"/>
</dbReference>
<proteinExistence type="predicted"/>
<accession>A0AA39GC12</accession>
<keyword evidence="7" id="KW-1185">Reference proteome</keyword>
<feature type="compositionally biased region" description="Polar residues" evidence="4">
    <location>
        <begin position="285"/>
        <end position="301"/>
    </location>
</feature>
<evidence type="ECO:0000313" key="6">
    <source>
        <dbReference type="EMBL" id="KAK0384535.1"/>
    </source>
</evidence>
<dbReference type="PANTHER" id="PTHR24198:SF165">
    <property type="entry name" value="ANKYRIN REPEAT-CONTAINING PROTEIN-RELATED"/>
    <property type="match status" value="1"/>
</dbReference>
<feature type="repeat" description="ANK" evidence="3">
    <location>
        <begin position="1190"/>
        <end position="1222"/>
    </location>
</feature>
<dbReference type="InterPro" id="IPR056884">
    <property type="entry name" value="NPHP3-like_N"/>
</dbReference>
<feature type="domain" description="Nephrocystin 3-like N-terminal" evidence="5">
    <location>
        <begin position="370"/>
        <end position="539"/>
    </location>
</feature>
<evidence type="ECO:0000256" key="4">
    <source>
        <dbReference type="SAM" id="MobiDB-lite"/>
    </source>
</evidence>
<feature type="repeat" description="ANK" evidence="3">
    <location>
        <begin position="980"/>
        <end position="1012"/>
    </location>
</feature>
<dbReference type="InterPro" id="IPR036770">
    <property type="entry name" value="Ankyrin_rpt-contain_sf"/>
</dbReference>
<dbReference type="PANTHER" id="PTHR24198">
    <property type="entry name" value="ANKYRIN REPEAT AND PROTEIN KINASE DOMAIN-CONTAINING PROTEIN"/>
    <property type="match status" value="1"/>
</dbReference>
<evidence type="ECO:0000256" key="3">
    <source>
        <dbReference type="PROSITE-ProRule" id="PRU00023"/>
    </source>
</evidence>
<comment type="caution">
    <text evidence="6">The sequence shown here is derived from an EMBL/GenBank/DDBJ whole genome shotgun (WGS) entry which is preliminary data.</text>
</comment>
<dbReference type="Proteomes" id="UP001175261">
    <property type="component" value="Unassembled WGS sequence"/>
</dbReference>
<evidence type="ECO:0000256" key="1">
    <source>
        <dbReference type="ARBA" id="ARBA00022737"/>
    </source>
</evidence>
<feature type="repeat" description="ANK" evidence="3">
    <location>
        <begin position="1013"/>
        <end position="1045"/>
    </location>
</feature>
<dbReference type="InterPro" id="IPR029058">
    <property type="entry name" value="AB_hydrolase_fold"/>
</dbReference>
<organism evidence="6 7">
    <name type="scientific">Sarocladium strictum</name>
    <name type="common">Black bundle disease fungus</name>
    <name type="synonym">Acremonium strictum</name>
    <dbReference type="NCBI Taxonomy" id="5046"/>
    <lineage>
        <taxon>Eukaryota</taxon>
        <taxon>Fungi</taxon>
        <taxon>Dikarya</taxon>
        <taxon>Ascomycota</taxon>
        <taxon>Pezizomycotina</taxon>
        <taxon>Sordariomycetes</taxon>
        <taxon>Hypocreomycetidae</taxon>
        <taxon>Hypocreales</taxon>
        <taxon>Sarocladiaceae</taxon>
        <taxon>Sarocladium</taxon>
    </lineage>
</organism>
<dbReference type="PROSITE" id="PS50088">
    <property type="entry name" value="ANK_REPEAT"/>
    <property type="match status" value="5"/>
</dbReference>
<evidence type="ECO:0000313" key="7">
    <source>
        <dbReference type="Proteomes" id="UP001175261"/>
    </source>
</evidence>
<feature type="region of interest" description="Disordered" evidence="4">
    <location>
        <begin position="283"/>
        <end position="323"/>
    </location>
</feature>
<dbReference type="InterPro" id="IPR002110">
    <property type="entry name" value="Ankyrin_rpt"/>
</dbReference>
<dbReference type="Pfam" id="PF24883">
    <property type="entry name" value="NPHP3_N"/>
    <property type="match status" value="1"/>
</dbReference>
<keyword evidence="2 3" id="KW-0040">ANK repeat</keyword>
<reference evidence="6" key="1">
    <citation type="submission" date="2022-10" db="EMBL/GenBank/DDBJ databases">
        <title>Determination and structural analysis of whole genome sequence of Sarocladium strictum F4-1.</title>
        <authorList>
            <person name="Hu L."/>
            <person name="Jiang Y."/>
        </authorList>
    </citation>
    <scope>NUCLEOTIDE SEQUENCE</scope>
    <source>
        <strain evidence="6">F4-1</strain>
    </source>
</reference>
<evidence type="ECO:0000256" key="2">
    <source>
        <dbReference type="ARBA" id="ARBA00023043"/>
    </source>
</evidence>
<evidence type="ECO:0000259" key="5">
    <source>
        <dbReference type="Pfam" id="PF24883"/>
    </source>
</evidence>
<sequence>MVLYDGLDMLIQSGTTPRLDLVFVHGLGLGPENTWHDDSSGKNWIEEADFVLGLGWRVRVMSFRYNSDIASNMSAASIAIHANDLLYHLEKAMAKSDNIGLFFIAHGLGGAIVKKALRVRDLASNCPRVRDATTGVVFFGTPHADTNSDALLQTVRNTVQLLRRDHHAVDDDDIRHFSAAVSSINSTYISTKPRALQSISYWEEQESTWKSADGVECSGLIVPKSCRKPELWNNMDTSIDCQHLELPHFPSMFDPRFTRFTNDFTGLVNRVLEHKSVVIKPVKSASGQSPSVSGAAPSSRNGGRRTKSGRARSARRAEGTDYSDTEDELFSSWQKRKQYEENRSRLDGFLQSLKGWSPDNTGHDVFVATGTCEWILSSQALSTWLDFVLYGTFFWLAAPGSGKTHIAKALSAHIERTNPDDVVLSFFCRRNEPTPRIWEYFTWYLLQARPSWFNSTPKRYQGRDGNSEPLALGDYVDIWTAFRQFEGDDDKQETVWLVIDGLEACGDEPFFRFWSSLEQLRKCQADSRKPLCSLKVLFTGTLTPAMAAVAGGVSRYFVSSEFIKQDIARHVDARLNRCIDGESLLDVKDNVETLRQEIKDVAGDYWPFARDATAEVEATTGRDRTKIRSFRGRLPHRLEKHVQQVLLSLRQSVGPARYLYPILGILVSCRGGQDLNVYQLKDALSFLYGSDQMHKVDVADLVLRHAGGLLTCTATGFLTFCHSSFAEAVGRDTTESRRKANLAYLCIGYLLQDRFKTMPLPSQFTDPLDWLNENHPFYPYAVRNCVGLLAGSNGEDERLPSLFLRFFLERPPQWRAADEWLKACPDYTPNDDDFDDLALGLVIQNESLLPLLRRVCPPPEDLSTLSLLQRSRHRWTAWRRPSDGRTPRHTWPAGWLESQSRRGYSPLLAAARQGNVGLVRYILQWNPNVNERGGPAMSPILMMLYRSSTNGNSDQRLQRLTAITKDLLERGANINLSDARGSVPLHVACDQASLPLTRLVLDHGAIIDVADQDGCTPWQIACERGSPDLLRELLSRGVDADTLFSSGETALTFLTRRGWINSLRVVLEAADVNLVDRTGFSAVHRAMQTEGGRYEVLDLLISQPAIDLDVMQSRIHGNSNPERATALLIAVSTNDHRAAEKILGAGASAGSLPGLRVLPLELAARHGNRGIAELLLRHRAPVNEFLITTQKRTALATAAAACDVDMLQLLLDHGADPTVEDGLQLPNAAHLVLGSPSPTVEALKLLFESPSPPSITQTQCPDSEGGKTYSDLFIRACGIKDIAFIQVLLDSGIELRTWLDIPGTPSPLHAAVRSGNIEGCRLLLEKEPRFLDMFCRSGAHMFTPLHDACFYGEVDIAKLLLDKGADVKLLTPQEEKSCLLLACLGAHSEMIKVILAADPSMVHVPSYLGSSPLQVCSVRGLVKVAEELIKAGASPTTCHHGLYASISPTLFRTLGPQAVPLLRMYIKHGLNVNVPFNSYGHTPFDNAIRAAHPTVIRWMLKQGGHVVQRRRFSQKPEYWDSQLSNLGKHLPPDVIALLLTSHRNCLPDMDWQKQNALGDFGVGRPYLSEVYWLCEEIRAETSQDVFADMMVEPDLYGISPVERSIGVKGCRAESRVDVVRTTVDLIDAYLLTGDRTILAKIKVLLVAKLKYHIPEDLAPILTLRYSAREIMLLPDDQGEVQSSVLKVHRCLTCRAELLNKCASCVQCGHFSCARCLENEQQSSCGDAKEHLWIEFTLDVGVTFTSDVVAAALGRVKTALQLSSDGGSQESLGESIETVNLNDEASRLQTRLQSSLQLAALHAFNMLAVRRPIGTKYLPLSMHALELISPFERNIAQVRKWQDRRMLDGDMTMERRMEEMRYMSIGMGRTAYADEELFRREMILEDMTRLFSEDQTAI</sequence>
<feature type="repeat" description="ANK" evidence="3">
    <location>
        <begin position="1340"/>
        <end position="1372"/>
    </location>
</feature>
<keyword evidence="1" id="KW-0677">Repeat</keyword>
<gene>
    <name evidence="6" type="ORF">NLU13_8621</name>
</gene>
<feature type="compositionally biased region" description="Basic residues" evidence="4">
    <location>
        <begin position="302"/>
        <end position="314"/>
    </location>
</feature>
<feature type="repeat" description="ANK" evidence="3">
    <location>
        <begin position="902"/>
        <end position="934"/>
    </location>
</feature>
<dbReference type="Pfam" id="PF12796">
    <property type="entry name" value="Ank_2"/>
    <property type="match status" value="3"/>
</dbReference>
<dbReference type="Gene3D" id="3.40.50.1820">
    <property type="entry name" value="alpha/beta hydrolase"/>
    <property type="match status" value="1"/>
</dbReference>